<dbReference type="OMA" id="DVPYIPR"/>
<organism evidence="2 3">
    <name type="scientific">Coccidioides immitis (strain RS)</name>
    <name type="common">Valley fever fungus</name>
    <dbReference type="NCBI Taxonomy" id="246410"/>
    <lineage>
        <taxon>Eukaryota</taxon>
        <taxon>Fungi</taxon>
        <taxon>Dikarya</taxon>
        <taxon>Ascomycota</taxon>
        <taxon>Pezizomycotina</taxon>
        <taxon>Eurotiomycetes</taxon>
        <taxon>Eurotiomycetidae</taxon>
        <taxon>Onygenales</taxon>
        <taxon>Onygenaceae</taxon>
        <taxon>Coccidioides</taxon>
    </lineage>
</organism>
<feature type="region of interest" description="Disordered" evidence="1">
    <location>
        <begin position="433"/>
        <end position="452"/>
    </location>
</feature>
<evidence type="ECO:0000313" key="3">
    <source>
        <dbReference type="Proteomes" id="UP000001261"/>
    </source>
</evidence>
<dbReference type="AlphaFoldDB" id="J3K0Z7"/>
<protein>
    <submittedName>
        <fullName evidence="2">Uncharacterized protein</fullName>
    </submittedName>
</protein>
<dbReference type="Proteomes" id="UP000001261">
    <property type="component" value="Unassembled WGS sequence"/>
</dbReference>
<dbReference type="OrthoDB" id="5591786at2759"/>
<feature type="region of interest" description="Disordered" evidence="1">
    <location>
        <begin position="383"/>
        <end position="411"/>
    </location>
</feature>
<keyword evidence="3" id="KW-1185">Reference proteome</keyword>
<dbReference type="VEuPathDB" id="FungiDB:CIMG_10185"/>
<dbReference type="STRING" id="246410.J3K0Z7"/>
<evidence type="ECO:0000313" key="2">
    <source>
        <dbReference type="EMBL" id="EAS27580.3"/>
    </source>
</evidence>
<dbReference type="EMBL" id="GG704915">
    <property type="protein sequence ID" value="EAS27580.3"/>
    <property type="molecule type" value="Genomic_DNA"/>
</dbReference>
<dbReference type="GeneID" id="4558124"/>
<sequence>MEPFSLRSKYQEVFVNDNRQDQKIVVEEHGVEPGSRRFPNKREIPAPQPATWRNNLTALSQHRNLYFVAFMHEIYVYQPTIHSVGVTPKLILTPLLANPSAAGYISQSRPHSINHIVVGDLGNEEILLLSTDSGNVSAYRTERILSAIEQTKGKERQKPTDLGASVPCFFTDWVRQSAWGLAIHKFARLIAVSANTSEITVWAFALVDQDVKGHKEPESGKQSCTTDWARVISPAQFEKLCRLPPQHRRSRNLRITLCGHPNNIPCVDFLNCELDPHGEWLLSTDISNRLLGWRIWESPIPVTGWNLNAIWRSQGQDYIADSYERGWGVLALDPRSFRLKSSVEEACGGRPFVQNRGDTYDITSLIDHVPRASTRYTVLPLEHRNGSQPQNIGNGPAPESNLPVDPDDDLNLDEGFNQLGQIQESLDVVVAANEADSGSDSEEPSTLNTQTGMQYPPVLVASQGTWNEPEESLIPTEEIDGQLQGTPDMVITEVPDIYGWDDSNEVDDDMDEGEEQTADEDANAYLVDALLESLYGPTDTSSQASDSALEDSIDHARAKPEAYVEFPILHFSESDIRMLSGPYSEKASVVCRMALRQMIPELAPAITNRDRLNMVHQIPELGVVVAASQKGRVAIISLTEVLNVGRFMRIDHIVPFESQEQLGMRPLVPLVGIAVGPVESNLVPVEGESSDDEFDGSFAEDVEGMDDPMDGKKPVRGYERIRRPPGLRMRTPREPWHGSQYSRKYRLILMYLDHTVLRYELFYDWPNGVLGGGNGKGSLILVIRPDLCLNIRRRM</sequence>
<dbReference type="InterPro" id="IPR014839">
    <property type="entry name" value="Crt10"/>
</dbReference>
<evidence type="ECO:0000256" key="1">
    <source>
        <dbReference type="SAM" id="MobiDB-lite"/>
    </source>
</evidence>
<proteinExistence type="predicted"/>
<reference evidence="3" key="2">
    <citation type="journal article" date="2010" name="Genome Res.">
        <title>Population genomic sequencing of Coccidioides fungi reveals recent hybridization and transposon control.</title>
        <authorList>
            <person name="Neafsey D.E."/>
            <person name="Barker B.M."/>
            <person name="Sharpton T.J."/>
            <person name="Stajich J.E."/>
            <person name="Park D.J."/>
            <person name="Whiston E."/>
            <person name="Hung C.-Y."/>
            <person name="McMahan C."/>
            <person name="White J."/>
            <person name="Sykes S."/>
            <person name="Heiman D."/>
            <person name="Young S."/>
            <person name="Zeng Q."/>
            <person name="Abouelleil A."/>
            <person name="Aftuck L."/>
            <person name="Bessette D."/>
            <person name="Brown A."/>
            <person name="FitzGerald M."/>
            <person name="Lui A."/>
            <person name="Macdonald J.P."/>
            <person name="Priest M."/>
            <person name="Orbach M.J."/>
            <person name="Galgiani J.N."/>
            <person name="Kirkland T.N."/>
            <person name="Cole G.T."/>
            <person name="Birren B.W."/>
            <person name="Henn M.R."/>
            <person name="Taylor J.W."/>
            <person name="Rounsley S.D."/>
        </authorList>
    </citation>
    <scope>GENOME REANNOTATION</scope>
    <source>
        <strain evidence="3">RS</strain>
    </source>
</reference>
<dbReference type="KEGG" id="cim:CIMG_10185"/>
<name>J3K0Z7_COCIM</name>
<dbReference type="RefSeq" id="XP_001239163.2">
    <property type="nucleotide sequence ID" value="XM_001239162.2"/>
</dbReference>
<reference evidence="3" key="1">
    <citation type="journal article" date="2009" name="Genome Res.">
        <title>Comparative genomic analyses of the human fungal pathogens Coccidioides and their relatives.</title>
        <authorList>
            <person name="Sharpton T.J."/>
            <person name="Stajich J.E."/>
            <person name="Rounsley S.D."/>
            <person name="Gardner M.J."/>
            <person name="Wortman J.R."/>
            <person name="Jordar V.S."/>
            <person name="Maiti R."/>
            <person name="Kodira C.D."/>
            <person name="Neafsey D.E."/>
            <person name="Zeng Q."/>
            <person name="Hung C.-Y."/>
            <person name="McMahan C."/>
            <person name="Muszewska A."/>
            <person name="Grynberg M."/>
            <person name="Mandel M.A."/>
            <person name="Kellner E.M."/>
            <person name="Barker B.M."/>
            <person name="Galgiani J.N."/>
            <person name="Orbach M.J."/>
            <person name="Kirkland T.N."/>
            <person name="Cole G.T."/>
            <person name="Henn M.R."/>
            <person name="Birren B.W."/>
            <person name="Taylor J.W."/>
        </authorList>
    </citation>
    <scope>NUCLEOTIDE SEQUENCE [LARGE SCALE GENOMIC DNA]</scope>
    <source>
        <strain evidence="3">RS</strain>
    </source>
</reference>
<gene>
    <name evidence="2" type="ORF">CIMG_10185</name>
</gene>
<accession>J3K0Z7</accession>
<dbReference type="Pfam" id="PF08728">
    <property type="entry name" value="CRT10"/>
    <property type="match status" value="2"/>
</dbReference>
<dbReference type="InParanoid" id="J3K0Z7"/>